<evidence type="ECO:0000256" key="4">
    <source>
        <dbReference type="ARBA" id="ARBA00022475"/>
    </source>
</evidence>
<protein>
    <recommendedName>
        <fullName evidence="8">Probable membrane transporter protein</fullName>
    </recommendedName>
</protein>
<dbReference type="GO" id="GO:0005886">
    <property type="term" value="C:plasma membrane"/>
    <property type="evidence" value="ECO:0007669"/>
    <property type="project" value="UniProtKB-SubCell"/>
</dbReference>
<comment type="subcellular location">
    <subcellularLocation>
        <location evidence="1 8">Cell membrane</location>
        <topology evidence="1 8">Multi-pass membrane protein</topology>
    </subcellularLocation>
</comment>
<proteinExistence type="inferred from homology"/>
<evidence type="ECO:0000313" key="10">
    <source>
        <dbReference type="Proteomes" id="UP000063699"/>
    </source>
</evidence>
<accession>A0A0N9IA85</accession>
<evidence type="ECO:0000313" key="9">
    <source>
        <dbReference type="EMBL" id="ALG11985.1"/>
    </source>
</evidence>
<dbReference type="InterPro" id="IPR002781">
    <property type="entry name" value="TM_pro_TauE-like"/>
</dbReference>
<evidence type="ECO:0000256" key="6">
    <source>
        <dbReference type="ARBA" id="ARBA00022989"/>
    </source>
</evidence>
<feature type="transmembrane region" description="Helical" evidence="8">
    <location>
        <begin position="144"/>
        <end position="169"/>
    </location>
</feature>
<reference evidence="9 10" key="1">
    <citation type="submission" date="2015-07" db="EMBL/GenBank/DDBJ databases">
        <title>Genome sequencing of Kibdelosporangium phytohabitans.</title>
        <authorList>
            <person name="Qin S."/>
            <person name="Xing K."/>
        </authorList>
    </citation>
    <scope>NUCLEOTIDE SEQUENCE [LARGE SCALE GENOMIC DNA]</scope>
    <source>
        <strain evidence="9 10">KLBMP1111</strain>
    </source>
</reference>
<feature type="transmembrane region" description="Helical" evidence="8">
    <location>
        <begin position="181"/>
        <end position="199"/>
    </location>
</feature>
<organism evidence="9 10">
    <name type="scientific">Kibdelosporangium phytohabitans</name>
    <dbReference type="NCBI Taxonomy" id="860235"/>
    <lineage>
        <taxon>Bacteria</taxon>
        <taxon>Bacillati</taxon>
        <taxon>Actinomycetota</taxon>
        <taxon>Actinomycetes</taxon>
        <taxon>Pseudonocardiales</taxon>
        <taxon>Pseudonocardiaceae</taxon>
        <taxon>Kibdelosporangium</taxon>
    </lineage>
</organism>
<dbReference type="KEGG" id="kphy:AOZ06_38530"/>
<keyword evidence="10" id="KW-1185">Reference proteome</keyword>
<keyword evidence="5 8" id="KW-0812">Transmembrane</keyword>
<evidence type="ECO:0000256" key="2">
    <source>
        <dbReference type="ARBA" id="ARBA00009142"/>
    </source>
</evidence>
<evidence type="ECO:0000256" key="1">
    <source>
        <dbReference type="ARBA" id="ARBA00004651"/>
    </source>
</evidence>
<comment type="similarity">
    <text evidence="2 8">Belongs to the 4-toluene sulfonate uptake permease (TSUP) (TC 2.A.102) family.</text>
</comment>
<dbReference type="OrthoDB" id="3782574at2"/>
<dbReference type="EMBL" id="CP012752">
    <property type="protein sequence ID" value="ALG11985.1"/>
    <property type="molecule type" value="Genomic_DNA"/>
</dbReference>
<dbReference type="AlphaFoldDB" id="A0A0N9IA85"/>
<dbReference type="InterPro" id="IPR052017">
    <property type="entry name" value="TSUP"/>
</dbReference>
<dbReference type="STRING" id="860235.AOZ06_38530"/>
<keyword evidence="6 8" id="KW-1133">Transmembrane helix</keyword>
<gene>
    <name evidence="9" type="ORF">AOZ06_38530</name>
</gene>
<evidence type="ECO:0000256" key="7">
    <source>
        <dbReference type="ARBA" id="ARBA00023136"/>
    </source>
</evidence>
<feature type="transmembrane region" description="Helical" evidence="8">
    <location>
        <begin position="206"/>
        <end position="224"/>
    </location>
</feature>
<name>A0A0N9IA85_9PSEU</name>
<keyword evidence="7 8" id="KW-0472">Membrane</keyword>
<sequence>MDTTWEFVVLAVVGLLAGAVNAVAGGGSMISFPALLAMGIPPVTANVTNSVAAVPGYLGGSIGYRAELTGQRHTIGRFALVSVAGASAGALTLLVVSADVFRAVVPWLLLAAAALLATQPWVATWAARRRAGQPGRAGMLSAQFVVAFYGGFFVAGLGIVMLAVLGLMLDDSTQRLNALKGVLSLIVGTVSAIAFAAFTSVAWGPVALLAVTGLVGGRLGVLAARRISPVALRWTVAAWGAAVAIALEVSRHVS</sequence>
<dbReference type="PANTHER" id="PTHR30269">
    <property type="entry name" value="TRANSMEMBRANE PROTEIN YFCA"/>
    <property type="match status" value="1"/>
</dbReference>
<dbReference type="RefSeq" id="WP_054293881.1">
    <property type="nucleotide sequence ID" value="NZ_CP012752.1"/>
</dbReference>
<evidence type="ECO:0000256" key="5">
    <source>
        <dbReference type="ARBA" id="ARBA00022692"/>
    </source>
</evidence>
<evidence type="ECO:0000256" key="8">
    <source>
        <dbReference type="RuleBase" id="RU363041"/>
    </source>
</evidence>
<dbReference type="PANTHER" id="PTHR30269:SF0">
    <property type="entry name" value="MEMBRANE TRANSPORTER PROTEIN YFCA-RELATED"/>
    <property type="match status" value="1"/>
</dbReference>
<keyword evidence="4 8" id="KW-1003">Cell membrane</keyword>
<dbReference type="Pfam" id="PF01925">
    <property type="entry name" value="TauE"/>
    <property type="match status" value="1"/>
</dbReference>
<feature type="transmembrane region" description="Helical" evidence="8">
    <location>
        <begin position="78"/>
        <end position="98"/>
    </location>
</feature>
<feature type="transmembrane region" description="Helical" evidence="8">
    <location>
        <begin position="104"/>
        <end position="123"/>
    </location>
</feature>
<keyword evidence="3" id="KW-0813">Transport</keyword>
<evidence type="ECO:0000256" key="3">
    <source>
        <dbReference type="ARBA" id="ARBA00022448"/>
    </source>
</evidence>
<dbReference type="Proteomes" id="UP000063699">
    <property type="component" value="Chromosome"/>
</dbReference>